<reference evidence="1 2" key="1">
    <citation type="submission" date="2019-07" db="EMBL/GenBank/DDBJ databases">
        <title>Whole genome shotgun sequence of Deinococcus cellulosilyticus NBRC 106333.</title>
        <authorList>
            <person name="Hosoyama A."/>
            <person name="Uohara A."/>
            <person name="Ohji S."/>
            <person name="Ichikawa N."/>
        </authorList>
    </citation>
    <scope>NUCLEOTIDE SEQUENCE [LARGE SCALE GENOMIC DNA]</scope>
    <source>
        <strain evidence="1 2">NBRC 106333</strain>
    </source>
</reference>
<name>A0A511N893_DEIC1</name>
<comment type="caution">
    <text evidence="1">The sequence shown here is derived from an EMBL/GenBank/DDBJ whole genome shotgun (WGS) entry which is preliminary data.</text>
</comment>
<organism evidence="1 2">
    <name type="scientific">Deinococcus cellulosilyticus (strain DSM 18568 / NBRC 106333 / KACC 11606 / 5516J-15)</name>
    <dbReference type="NCBI Taxonomy" id="1223518"/>
    <lineage>
        <taxon>Bacteria</taxon>
        <taxon>Thermotogati</taxon>
        <taxon>Deinococcota</taxon>
        <taxon>Deinococci</taxon>
        <taxon>Deinococcales</taxon>
        <taxon>Deinococcaceae</taxon>
        <taxon>Deinococcus</taxon>
    </lineage>
</organism>
<dbReference type="AlphaFoldDB" id="A0A511N893"/>
<sequence>MQIIRAISHPSGGAVSLRLAVQPTELPLLVATETPTPITWSQLDGARKVAEPGFNLRPVQPEGVMLETSEVQFMALDLHESVGLAAQHYHLFNLNDPLAQPITTRVDATAPSSETHVSHMRTLVRQRLEYHLGRAIDAGMFKVPTEKIPVLQQNSLAKDDPLPCILLNETISPMPSGIGKYRGRGTDATGATYEEYTHRGRSRVDLLVLSESPSERNALAKHLHQCLLNDFTLFTDTGWQGVEPQLSMMSGVTPDGRLQLGESITIDGLVDYVRRVKIHQP</sequence>
<proteinExistence type="predicted"/>
<protein>
    <submittedName>
        <fullName evidence="1">Uncharacterized protein</fullName>
    </submittedName>
</protein>
<gene>
    <name evidence="1" type="ORF">DC3_43310</name>
</gene>
<evidence type="ECO:0000313" key="1">
    <source>
        <dbReference type="EMBL" id="GEM48696.1"/>
    </source>
</evidence>
<keyword evidence="2" id="KW-1185">Reference proteome</keyword>
<dbReference type="RefSeq" id="WP_146887985.1">
    <property type="nucleotide sequence ID" value="NZ_BJXB01000023.1"/>
</dbReference>
<dbReference type="EMBL" id="BJXB01000023">
    <property type="protein sequence ID" value="GEM48696.1"/>
    <property type="molecule type" value="Genomic_DNA"/>
</dbReference>
<dbReference type="Proteomes" id="UP000321306">
    <property type="component" value="Unassembled WGS sequence"/>
</dbReference>
<accession>A0A511N893</accession>
<evidence type="ECO:0000313" key="2">
    <source>
        <dbReference type="Proteomes" id="UP000321306"/>
    </source>
</evidence>